<proteinExistence type="inferred from homology"/>
<organism evidence="3 4">
    <name type="scientific">Cohnella lupini</name>
    <dbReference type="NCBI Taxonomy" id="1294267"/>
    <lineage>
        <taxon>Bacteria</taxon>
        <taxon>Bacillati</taxon>
        <taxon>Bacillota</taxon>
        <taxon>Bacilli</taxon>
        <taxon>Bacillales</taxon>
        <taxon>Paenibacillaceae</taxon>
        <taxon>Cohnella</taxon>
    </lineage>
</organism>
<sequence>MLATVRKSDEGYIARFERTLRHSPEEVWSYLTDNDKLDRWFSELSVDELREGGFIKFDMRDGTFEKFEILELSMNSVLEYTWGEDRVRFEIHKEQEGCRLILIEKIARITSHTPKDLAGWHVCLMVIEALLDGKAIDRDEEWPLWHERYIRLIESEASV</sequence>
<gene>
    <name evidence="3" type="ORF">DFP95_11593</name>
</gene>
<evidence type="ECO:0000313" key="4">
    <source>
        <dbReference type="Proteomes" id="UP000256869"/>
    </source>
</evidence>
<evidence type="ECO:0000259" key="2">
    <source>
        <dbReference type="Pfam" id="PF08327"/>
    </source>
</evidence>
<accession>A0A3D9I308</accession>
<dbReference type="InterPro" id="IPR013538">
    <property type="entry name" value="ASHA1/2-like_C"/>
</dbReference>
<comment type="caution">
    <text evidence="3">The sequence shown here is derived from an EMBL/GenBank/DDBJ whole genome shotgun (WGS) entry which is preliminary data.</text>
</comment>
<dbReference type="OrthoDB" id="9803476at2"/>
<dbReference type="CDD" id="cd08899">
    <property type="entry name" value="SRPBCC_CalC_Aha1-like_6"/>
    <property type="match status" value="1"/>
</dbReference>
<dbReference type="AlphaFoldDB" id="A0A3D9I308"/>
<keyword evidence="4" id="KW-1185">Reference proteome</keyword>
<dbReference type="Gene3D" id="3.30.530.20">
    <property type="match status" value="1"/>
</dbReference>
<dbReference type="RefSeq" id="WP_115994624.1">
    <property type="nucleotide sequence ID" value="NZ_QRDY01000015.1"/>
</dbReference>
<dbReference type="InterPro" id="IPR023393">
    <property type="entry name" value="START-like_dom_sf"/>
</dbReference>
<dbReference type="SUPFAM" id="SSF55961">
    <property type="entry name" value="Bet v1-like"/>
    <property type="match status" value="1"/>
</dbReference>
<dbReference type="EMBL" id="QRDY01000015">
    <property type="protein sequence ID" value="RED56030.1"/>
    <property type="molecule type" value="Genomic_DNA"/>
</dbReference>
<name>A0A3D9I308_9BACL</name>
<evidence type="ECO:0000256" key="1">
    <source>
        <dbReference type="ARBA" id="ARBA00006817"/>
    </source>
</evidence>
<feature type="domain" description="Activator of Hsp90 ATPase homologue 1/2-like C-terminal" evidence="2">
    <location>
        <begin position="22"/>
        <end position="131"/>
    </location>
</feature>
<comment type="similarity">
    <text evidence="1">Belongs to the AHA1 family.</text>
</comment>
<evidence type="ECO:0000313" key="3">
    <source>
        <dbReference type="EMBL" id="RED56030.1"/>
    </source>
</evidence>
<dbReference type="Proteomes" id="UP000256869">
    <property type="component" value="Unassembled WGS sequence"/>
</dbReference>
<dbReference type="Pfam" id="PF08327">
    <property type="entry name" value="AHSA1"/>
    <property type="match status" value="1"/>
</dbReference>
<reference evidence="3 4" key="1">
    <citation type="submission" date="2018-07" db="EMBL/GenBank/DDBJ databases">
        <title>Genomic Encyclopedia of Type Strains, Phase III (KMG-III): the genomes of soil and plant-associated and newly described type strains.</title>
        <authorList>
            <person name="Whitman W."/>
        </authorList>
    </citation>
    <scope>NUCLEOTIDE SEQUENCE [LARGE SCALE GENOMIC DNA]</scope>
    <source>
        <strain evidence="3 4">CECT 8236</strain>
    </source>
</reference>
<protein>
    <submittedName>
        <fullName evidence="3">Activator of Hsp90 ATPase-like protein</fullName>
    </submittedName>
</protein>